<keyword evidence="11" id="KW-1185">Reference proteome</keyword>
<evidence type="ECO:0000256" key="3">
    <source>
        <dbReference type="ARBA" id="ARBA00021069"/>
    </source>
</evidence>
<keyword evidence="5 9" id="KW-0812">Transmembrane</keyword>
<evidence type="ECO:0000256" key="9">
    <source>
        <dbReference type="SAM" id="Phobius"/>
    </source>
</evidence>
<dbReference type="GO" id="GO:0022857">
    <property type="term" value="F:transmembrane transporter activity"/>
    <property type="evidence" value="ECO:0007669"/>
    <property type="project" value="InterPro"/>
</dbReference>
<feature type="transmembrane region" description="Helical" evidence="9">
    <location>
        <begin position="41"/>
        <end position="59"/>
    </location>
</feature>
<dbReference type="PANTHER" id="PTHR42770">
    <property type="entry name" value="AMINO ACID TRANSPORTER-RELATED"/>
    <property type="match status" value="1"/>
</dbReference>
<keyword evidence="6 9" id="KW-1133">Transmembrane helix</keyword>
<evidence type="ECO:0000313" key="11">
    <source>
        <dbReference type="Proteomes" id="UP000321464"/>
    </source>
</evidence>
<feature type="transmembrane region" description="Helical" evidence="9">
    <location>
        <begin position="147"/>
        <end position="173"/>
    </location>
</feature>
<dbReference type="Proteomes" id="UP000321464">
    <property type="component" value="Unassembled WGS sequence"/>
</dbReference>
<keyword evidence="4" id="KW-1003">Cell membrane</keyword>
<evidence type="ECO:0000256" key="6">
    <source>
        <dbReference type="ARBA" id="ARBA00022989"/>
    </source>
</evidence>
<feature type="transmembrane region" description="Helical" evidence="9">
    <location>
        <begin position="122"/>
        <end position="140"/>
    </location>
</feature>
<feature type="transmembrane region" description="Helical" evidence="9">
    <location>
        <begin position="268"/>
        <end position="294"/>
    </location>
</feature>
<dbReference type="PIRSF" id="PIRSF006060">
    <property type="entry name" value="AA_transporter"/>
    <property type="match status" value="1"/>
</dbReference>
<evidence type="ECO:0000256" key="2">
    <source>
        <dbReference type="ARBA" id="ARBA00008220"/>
    </source>
</evidence>
<organism evidence="10 11">
    <name type="scientific">Novosphingobium sediminis</name>
    <dbReference type="NCBI Taxonomy" id="707214"/>
    <lineage>
        <taxon>Bacteria</taxon>
        <taxon>Pseudomonadati</taxon>
        <taxon>Pseudomonadota</taxon>
        <taxon>Alphaproteobacteria</taxon>
        <taxon>Sphingomonadales</taxon>
        <taxon>Sphingomonadaceae</taxon>
        <taxon>Novosphingobium</taxon>
    </lineage>
</organism>
<keyword evidence="7 9" id="KW-0472">Membrane</keyword>
<dbReference type="EMBL" id="BJYR01000012">
    <property type="protein sequence ID" value="GEN99856.1"/>
    <property type="molecule type" value="Genomic_DNA"/>
</dbReference>
<feature type="transmembrane region" description="Helical" evidence="9">
    <location>
        <begin position="378"/>
        <end position="396"/>
    </location>
</feature>
<name>A0A512AJL1_9SPHN</name>
<protein>
    <recommendedName>
        <fullName evidence="3">Arginine/agmatine antiporter</fullName>
    </recommendedName>
</protein>
<accession>A0A512AJL1</accession>
<feature type="transmembrane region" description="Helical" evidence="9">
    <location>
        <begin position="7"/>
        <end position="29"/>
    </location>
</feature>
<comment type="caution">
    <text evidence="10">The sequence shown here is derived from an EMBL/GenBank/DDBJ whole genome shotgun (WGS) entry which is preliminary data.</text>
</comment>
<evidence type="ECO:0000256" key="5">
    <source>
        <dbReference type="ARBA" id="ARBA00022692"/>
    </source>
</evidence>
<dbReference type="Pfam" id="PF13520">
    <property type="entry name" value="AA_permease_2"/>
    <property type="match status" value="1"/>
</dbReference>
<dbReference type="AlphaFoldDB" id="A0A512AJL1"/>
<dbReference type="Gene3D" id="1.20.1740.10">
    <property type="entry name" value="Amino acid/polyamine transporter I"/>
    <property type="match status" value="1"/>
</dbReference>
<evidence type="ECO:0000256" key="1">
    <source>
        <dbReference type="ARBA" id="ARBA00004651"/>
    </source>
</evidence>
<dbReference type="InterPro" id="IPR050367">
    <property type="entry name" value="APC_superfamily"/>
</dbReference>
<evidence type="ECO:0000256" key="7">
    <source>
        <dbReference type="ARBA" id="ARBA00023136"/>
    </source>
</evidence>
<comment type="similarity">
    <text evidence="2">Belongs to the amino acid-polyamine-organocation (APC) superfamily. Basic amino acid/polyamine antiporter (APA) (TC 2.A.3.2) family.</text>
</comment>
<feature type="transmembrane region" description="Helical" evidence="9">
    <location>
        <begin position="402"/>
        <end position="420"/>
    </location>
</feature>
<dbReference type="InterPro" id="IPR002293">
    <property type="entry name" value="AA/rel_permease1"/>
</dbReference>
<feature type="transmembrane region" description="Helical" evidence="9">
    <location>
        <begin position="347"/>
        <end position="366"/>
    </location>
</feature>
<sequence>MNQQPRGLNFWMVLALCVGNMVGSGIYLLPSTLAPLGTNQLLGWMVTIAGATAMAAVFARMGARLPGSGGPYAYASAAFGPFAGFVTAWSYWVLLWSGNGAIAVAVVSNLSLVVPWIGKTPGMPAILAVACVWAMTLINIRGVRAAGAFSVVTTALKLLPLVLLIVLALWFAASGTPRVPPPQVSIAPGAIAAAAGLTFWGFLGLESATVPAGRVENAARVVPLATLIGVVLTGAVYFGISLAFWAYMPADQAAASPAPVADFLGRTFGGNMASVVAVFAAISAFGTLNGFILLQGEMPQAMARGGVFPMWFAADGKRGTPVRAHVVSSLLLTSVTLLNYGRGLGDLFQFIASVSLAAGMLAYFMSMMAAIRLLPQERGLTVIALGGAAFIGWATWGLGASAVSYGLGLVAAGVPVYLAVRRGQRETALA</sequence>
<feature type="transmembrane region" description="Helical" evidence="9">
    <location>
        <begin position="71"/>
        <end position="92"/>
    </location>
</feature>
<dbReference type="PANTHER" id="PTHR42770:SF18">
    <property type="entry name" value="ARGININE_AGMATINE ANTIPORTER"/>
    <property type="match status" value="1"/>
</dbReference>
<feature type="transmembrane region" description="Helical" evidence="9">
    <location>
        <begin position="224"/>
        <end position="248"/>
    </location>
</feature>
<evidence type="ECO:0000256" key="4">
    <source>
        <dbReference type="ARBA" id="ARBA00022475"/>
    </source>
</evidence>
<proteinExistence type="inferred from homology"/>
<feature type="transmembrane region" description="Helical" evidence="9">
    <location>
        <begin position="185"/>
        <end position="203"/>
    </location>
</feature>
<dbReference type="GO" id="GO:0005886">
    <property type="term" value="C:plasma membrane"/>
    <property type="evidence" value="ECO:0007669"/>
    <property type="project" value="UniProtKB-SubCell"/>
</dbReference>
<evidence type="ECO:0000256" key="8">
    <source>
        <dbReference type="ARBA" id="ARBA00045636"/>
    </source>
</evidence>
<comment type="subcellular location">
    <subcellularLocation>
        <location evidence="1">Cell membrane</location>
        <topology evidence="1">Multi-pass membrane protein</topology>
    </subcellularLocation>
</comment>
<comment type="function">
    <text evidence="8">Major component of the acid-resistance (AR) system allowing enteric pathogens to survive the acidic environment in the stomach. Exchanges extracellular arginine for its intracellular decarboxylation product agmatine (Agm) thereby expelling intracellular protons. Probably undergoes several conformational states in order to translocate the substrate across the membrane; keeps the substrate accessible to only 1 side of the membrane at a time by opening and closing 3 membrane-internal gates.</text>
</comment>
<gene>
    <name evidence="10" type="ORF">NSE01_16890</name>
</gene>
<reference evidence="10 11" key="1">
    <citation type="submission" date="2019-07" db="EMBL/GenBank/DDBJ databases">
        <title>Whole genome shotgun sequence of Novosphingobium sediminis NBRC 106119.</title>
        <authorList>
            <person name="Hosoyama A."/>
            <person name="Uohara A."/>
            <person name="Ohji S."/>
            <person name="Ichikawa N."/>
        </authorList>
    </citation>
    <scope>NUCLEOTIDE SEQUENCE [LARGE SCALE GENOMIC DNA]</scope>
    <source>
        <strain evidence="10 11">NBRC 106119</strain>
    </source>
</reference>
<dbReference type="RefSeq" id="WP_246135115.1">
    <property type="nucleotide sequence ID" value="NZ_BJYR01000012.1"/>
</dbReference>
<evidence type="ECO:0000313" key="10">
    <source>
        <dbReference type="EMBL" id="GEN99856.1"/>
    </source>
</evidence>
<feature type="transmembrane region" description="Helical" evidence="9">
    <location>
        <begin position="322"/>
        <end position="341"/>
    </location>
</feature>